<organism evidence="1 2">
    <name type="scientific">Marinomonas aquiplantarum</name>
    <dbReference type="NCBI Taxonomy" id="491951"/>
    <lineage>
        <taxon>Bacteria</taxon>
        <taxon>Pseudomonadati</taxon>
        <taxon>Pseudomonadota</taxon>
        <taxon>Gammaproteobacteria</taxon>
        <taxon>Oceanospirillales</taxon>
        <taxon>Oceanospirillaceae</taxon>
        <taxon>Marinomonas</taxon>
    </lineage>
</organism>
<gene>
    <name evidence="1" type="ORF">DFP76_1202</name>
</gene>
<proteinExistence type="predicted"/>
<evidence type="ECO:0000313" key="2">
    <source>
        <dbReference type="Proteomes" id="UP000252086"/>
    </source>
</evidence>
<comment type="caution">
    <text evidence="1">The sequence shown here is derived from an EMBL/GenBank/DDBJ whole genome shotgun (WGS) entry which is preliminary data.</text>
</comment>
<dbReference type="Proteomes" id="UP000252086">
    <property type="component" value="Unassembled WGS sequence"/>
</dbReference>
<name>A0A366CU32_9GAMM</name>
<evidence type="ECO:0000313" key="1">
    <source>
        <dbReference type="EMBL" id="RBO78323.1"/>
    </source>
</evidence>
<protein>
    <submittedName>
        <fullName evidence="1">Uncharacterized protein</fullName>
    </submittedName>
</protein>
<accession>A0A366CU32</accession>
<sequence>MNAIFQNVFIAIGVISLITGCSSNRIVTMPNGSSIDTEENIALYPDALSTPLFLSSYQACQPEIDQNINLITNWFKSTAPRDQVDTYQVAKDAAPTKANELIRNFYFEQQERAFDETSPTDTFAYERRLEIKAFDPSNQAAEIITYVKNGRRWSKATTAIPMEKDLFYNHRYVRKNEAKNTEALRKLYSSHIQSHRKASRGSRDLIKTLRFMPQNTKSIFIENKKQYLSMSNDDAYRLLMLSKESPLEAVFIFKPLACAQPETNRSVADRNRIANIPIELLEIQIFADDKQVFQSH</sequence>
<dbReference type="AlphaFoldDB" id="A0A366CU32"/>
<reference evidence="1 2" key="1">
    <citation type="submission" date="2018-06" db="EMBL/GenBank/DDBJ databases">
        <title>Genomic Encyclopedia of Type Strains, Phase III (KMG-III): the genomes of soil and plant-associated and newly described type strains.</title>
        <authorList>
            <person name="Whitman W."/>
        </authorList>
    </citation>
    <scope>NUCLEOTIDE SEQUENCE [LARGE SCALE GENOMIC DNA]</scope>
    <source>
        <strain evidence="1 2">CECT 7732</strain>
    </source>
</reference>
<keyword evidence="2" id="KW-1185">Reference proteome</keyword>
<dbReference type="EMBL" id="QNRF01000020">
    <property type="protein sequence ID" value="RBO78323.1"/>
    <property type="molecule type" value="Genomic_DNA"/>
</dbReference>